<name>A0A173SYM4_9FIRM</name>
<dbReference type="InterPro" id="IPR003594">
    <property type="entry name" value="HATPase_dom"/>
</dbReference>
<feature type="domain" description="Histidine kinase/HSP90-like ATPase" evidence="2">
    <location>
        <begin position="175"/>
        <end position="283"/>
    </location>
</feature>
<dbReference type="GO" id="GO:0042802">
    <property type="term" value="F:identical protein binding"/>
    <property type="evidence" value="ECO:0007669"/>
    <property type="project" value="TreeGrafter"/>
</dbReference>
<keyword evidence="3" id="KW-0418">Kinase</keyword>
<evidence type="ECO:0000256" key="1">
    <source>
        <dbReference type="SAM" id="Phobius"/>
    </source>
</evidence>
<dbReference type="RefSeq" id="WP_055156820.1">
    <property type="nucleotide sequence ID" value="NZ_CYXR01000011.1"/>
</dbReference>
<keyword evidence="1" id="KW-0812">Transmembrane</keyword>
<accession>A0A173SYM4</accession>
<evidence type="ECO:0000313" key="4">
    <source>
        <dbReference type="Proteomes" id="UP000095727"/>
    </source>
</evidence>
<dbReference type="InterPro" id="IPR032834">
    <property type="entry name" value="NatK-like_C"/>
</dbReference>
<dbReference type="PANTHER" id="PTHR40448:SF1">
    <property type="entry name" value="TWO-COMPONENT SENSOR HISTIDINE KINASE"/>
    <property type="match status" value="1"/>
</dbReference>
<evidence type="ECO:0000313" key="3">
    <source>
        <dbReference type="EMBL" id="CUM95543.1"/>
    </source>
</evidence>
<dbReference type="Gene3D" id="3.30.565.10">
    <property type="entry name" value="Histidine kinase-like ATPase, C-terminal domain"/>
    <property type="match status" value="1"/>
</dbReference>
<dbReference type="SMART" id="SM00387">
    <property type="entry name" value="HATPase_c"/>
    <property type="match status" value="1"/>
</dbReference>
<dbReference type="Proteomes" id="UP000095727">
    <property type="component" value="Unassembled WGS sequence"/>
</dbReference>
<gene>
    <name evidence="3" type="primary">dcuS</name>
    <name evidence="3" type="ORF">ERS852574_01796</name>
</gene>
<protein>
    <submittedName>
        <fullName evidence="3">Sensor histidine kinase DcuS</fullName>
        <ecNumber evidence="3">2.7.13.3</ecNumber>
    </submittedName>
</protein>
<evidence type="ECO:0000259" key="2">
    <source>
        <dbReference type="SMART" id="SM00387"/>
    </source>
</evidence>
<dbReference type="EMBL" id="CYXR01000011">
    <property type="protein sequence ID" value="CUM95543.1"/>
    <property type="molecule type" value="Genomic_DNA"/>
</dbReference>
<keyword evidence="1" id="KW-1133">Transmembrane helix</keyword>
<reference evidence="3 4" key="1">
    <citation type="submission" date="2015-09" db="EMBL/GenBank/DDBJ databases">
        <authorList>
            <consortium name="Pathogen Informatics"/>
        </authorList>
    </citation>
    <scope>NUCLEOTIDE SEQUENCE [LARGE SCALE GENOMIC DNA]</scope>
    <source>
        <strain evidence="3 4">2789STDY5834962</strain>
    </source>
</reference>
<dbReference type="InterPro" id="IPR036890">
    <property type="entry name" value="HATPase_C_sf"/>
</dbReference>
<dbReference type="AlphaFoldDB" id="A0A173SYM4"/>
<dbReference type="SUPFAM" id="SSF55874">
    <property type="entry name" value="ATPase domain of HSP90 chaperone/DNA topoisomerase II/histidine kinase"/>
    <property type="match status" value="1"/>
</dbReference>
<organism evidence="3 4">
    <name type="scientific">Coprococcus comes</name>
    <dbReference type="NCBI Taxonomy" id="410072"/>
    <lineage>
        <taxon>Bacteria</taxon>
        <taxon>Bacillati</taxon>
        <taxon>Bacillota</taxon>
        <taxon>Clostridia</taxon>
        <taxon>Lachnospirales</taxon>
        <taxon>Lachnospiraceae</taxon>
        <taxon>Coprococcus</taxon>
    </lineage>
</organism>
<dbReference type="GO" id="GO:0004673">
    <property type="term" value="F:protein histidine kinase activity"/>
    <property type="evidence" value="ECO:0007669"/>
    <property type="project" value="UniProtKB-EC"/>
</dbReference>
<keyword evidence="1" id="KW-0472">Membrane</keyword>
<sequence length="283" mass="33227">MADWVRKFLYRIFCVMALMVSVYLIVDFLISGTFDYRVFIMFVLMVIVVIWGIVDWRSNYVLIRQKENELRLYQNYLIPLEELVKEIRAKQHEFDNHLNAILNMHLTIDNYEELVAKQSEYITEIAREDDSRKYLPLLKISDKILAGFIYSKIVRAPEYVQTDIRVWNKEIVSGISEHHLIEIVGTLIDNAYEACTEEKNQVLIEIDSQNDKLIFTIKNQVENIGLGEISHFFEKGFSTKEDGKKHGLGLYNAKMLVNRYHGEITVGMEEIEERKFISFVVVI</sequence>
<dbReference type="PANTHER" id="PTHR40448">
    <property type="entry name" value="TWO-COMPONENT SENSOR HISTIDINE KINASE"/>
    <property type="match status" value="1"/>
</dbReference>
<dbReference type="Pfam" id="PF14501">
    <property type="entry name" value="HATPase_c_5"/>
    <property type="match status" value="1"/>
</dbReference>
<proteinExistence type="predicted"/>
<keyword evidence="3" id="KW-0808">Transferase</keyword>
<dbReference type="EC" id="2.7.13.3" evidence="3"/>
<feature type="transmembrane region" description="Helical" evidence="1">
    <location>
        <begin position="36"/>
        <end position="54"/>
    </location>
</feature>
<feature type="transmembrane region" description="Helical" evidence="1">
    <location>
        <begin position="12"/>
        <end position="30"/>
    </location>
</feature>